<organism evidence="2 3">
    <name type="scientific">Mycetomoellerius zeteki</name>
    <dbReference type="NCBI Taxonomy" id="64791"/>
    <lineage>
        <taxon>Eukaryota</taxon>
        <taxon>Metazoa</taxon>
        <taxon>Ecdysozoa</taxon>
        <taxon>Arthropoda</taxon>
        <taxon>Hexapoda</taxon>
        <taxon>Insecta</taxon>
        <taxon>Pterygota</taxon>
        <taxon>Neoptera</taxon>
        <taxon>Endopterygota</taxon>
        <taxon>Hymenoptera</taxon>
        <taxon>Apocrita</taxon>
        <taxon>Aculeata</taxon>
        <taxon>Formicoidea</taxon>
        <taxon>Formicidae</taxon>
        <taxon>Myrmicinae</taxon>
        <taxon>Mycetomoellerius</taxon>
    </lineage>
</organism>
<feature type="region of interest" description="Disordered" evidence="1">
    <location>
        <begin position="1"/>
        <end position="54"/>
    </location>
</feature>
<reference evidence="2 3" key="1">
    <citation type="submission" date="2015-09" db="EMBL/GenBank/DDBJ databases">
        <title>Trachymyrmex zeteki WGS genome.</title>
        <authorList>
            <person name="Nygaard S."/>
            <person name="Hu H."/>
            <person name="Boomsma J."/>
            <person name="Zhang G."/>
        </authorList>
    </citation>
    <scope>NUCLEOTIDE SEQUENCE [LARGE SCALE GENOMIC DNA]</scope>
    <source>
        <strain evidence="2">Tzet28-1</strain>
        <tissue evidence="2">Whole body</tissue>
    </source>
</reference>
<sequence>MKWTARFTKRWNSKNGSKHGEHPRNGKLSYRKHPGSLKKPQENCKIPLQGEDTC</sequence>
<evidence type="ECO:0000313" key="2">
    <source>
        <dbReference type="EMBL" id="KYQ51091.1"/>
    </source>
</evidence>
<accession>A0A151WTH6</accession>
<dbReference type="AlphaFoldDB" id="A0A151WTH6"/>
<name>A0A151WTH6_9HYME</name>
<dbReference type="Proteomes" id="UP000075809">
    <property type="component" value="Unassembled WGS sequence"/>
</dbReference>
<evidence type="ECO:0000256" key="1">
    <source>
        <dbReference type="SAM" id="MobiDB-lite"/>
    </source>
</evidence>
<gene>
    <name evidence="2" type="ORF">ALC60_09889</name>
</gene>
<evidence type="ECO:0000313" key="3">
    <source>
        <dbReference type="Proteomes" id="UP000075809"/>
    </source>
</evidence>
<dbReference type="EMBL" id="KQ982762">
    <property type="protein sequence ID" value="KYQ51091.1"/>
    <property type="molecule type" value="Genomic_DNA"/>
</dbReference>
<proteinExistence type="predicted"/>
<keyword evidence="3" id="KW-1185">Reference proteome</keyword>
<protein>
    <submittedName>
        <fullName evidence="2">Uncharacterized protein</fullName>
    </submittedName>
</protein>